<keyword evidence="11 14" id="KW-0131">Cell cycle</keyword>
<dbReference type="GO" id="GO:0005737">
    <property type="term" value="C:cytoplasm"/>
    <property type="evidence" value="ECO:0007669"/>
    <property type="project" value="UniProtKB-SubCell"/>
</dbReference>
<evidence type="ECO:0000256" key="4">
    <source>
        <dbReference type="ARBA" id="ARBA00022490"/>
    </source>
</evidence>
<evidence type="ECO:0000313" key="18">
    <source>
        <dbReference type="EMBL" id="AXN02078.1"/>
    </source>
</evidence>
<dbReference type="GO" id="GO:0009252">
    <property type="term" value="P:peptidoglycan biosynthetic process"/>
    <property type="evidence" value="ECO:0007669"/>
    <property type="project" value="UniProtKB-UniRule"/>
</dbReference>
<feature type="domain" description="Mur ligase central" evidence="17">
    <location>
        <begin position="127"/>
        <end position="307"/>
    </location>
</feature>
<evidence type="ECO:0000259" key="17">
    <source>
        <dbReference type="Pfam" id="PF08245"/>
    </source>
</evidence>
<feature type="binding site" evidence="14">
    <location>
        <begin position="129"/>
        <end position="135"/>
    </location>
    <ligand>
        <name>ATP</name>
        <dbReference type="ChEBI" id="CHEBI:30616"/>
    </ligand>
</feature>
<dbReference type="InterPro" id="IPR036565">
    <property type="entry name" value="Mur-like_cat_sf"/>
</dbReference>
<evidence type="ECO:0000256" key="6">
    <source>
        <dbReference type="ARBA" id="ARBA00022618"/>
    </source>
</evidence>
<feature type="domain" description="Mur ligase C-terminal" evidence="16">
    <location>
        <begin position="347"/>
        <end position="469"/>
    </location>
</feature>
<dbReference type="PANTHER" id="PTHR43445">
    <property type="entry name" value="UDP-N-ACETYLMURAMATE--L-ALANINE LIGASE-RELATED"/>
    <property type="match status" value="1"/>
</dbReference>
<dbReference type="GO" id="GO:0008763">
    <property type="term" value="F:UDP-N-acetylmuramate-L-alanine ligase activity"/>
    <property type="evidence" value="ECO:0007669"/>
    <property type="project" value="UniProtKB-UniRule"/>
</dbReference>
<dbReference type="Pfam" id="PF02875">
    <property type="entry name" value="Mur_ligase_C"/>
    <property type="match status" value="1"/>
</dbReference>
<accession>A0A346DZC3</accession>
<keyword evidence="9 14" id="KW-0133">Cell shape</keyword>
<keyword evidence="4 14" id="KW-0963">Cytoplasm</keyword>
<dbReference type="Pfam" id="PF01225">
    <property type="entry name" value="Mur_ligase"/>
    <property type="match status" value="1"/>
</dbReference>
<comment type="similarity">
    <text evidence="14">Belongs to the MurCDEF family.</text>
</comment>
<evidence type="ECO:0000259" key="15">
    <source>
        <dbReference type="Pfam" id="PF01225"/>
    </source>
</evidence>
<evidence type="ECO:0000256" key="1">
    <source>
        <dbReference type="ARBA" id="ARBA00004496"/>
    </source>
</evidence>
<comment type="function">
    <text evidence="14">Cell wall formation.</text>
</comment>
<dbReference type="InterPro" id="IPR013221">
    <property type="entry name" value="Mur_ligase_cen"/>
</dbReference>
<evidence type="ECO:0000256" key="13">
    <source>
        <dbReference type="ARBA" id="ARBA00047833"/>
    </source>
</evidence>
<name>A0A346DZC3_9ENTR</name>
<evidence type="ECO:0000256" key="5">
    <source>
        <dbReference type="ARBA" id="ARBA00022598"/>
    </source>
</evidence>
<dbReference type="Pfam" id="PF08245">
    <property type="entry name" value="Mur_ligase_M"/>
    <property type="match status" value="1"/>
</dbReference>
<comment type="catalytic activity">
    <reaction evidence="13 14">
        <text>UDP-N-acetyl-alpha-D-muramate + L-alanine + ATP = UDP-N-acetyl-alpha-D-muramoyl-L-alanine + ADP + phosphate + H(+)</text>
        <dbReference type="Rhea" id="RHEA:23372"/>
        <dbReference type="ChEBI" id="CHEBI:15378"/>
        <dbReference type="ChEBI" id="CHEBI:30616"/>
        <dbReference type="ChEBI" id="CHEBI:43474"/>
        <dbReference type="ChEBI" id="CHEBI:57972"/>
        <dbReference type="ChEBI" id="CHEBI:70757"/>
        <dbReference type="ChEBI" id="CHEBI:83898"/>
        <dbReference type="ChEBI" id="CHEBI:456216"/>
        <dbReference type="EC" id="6.3.2.8"/>
    </reaction>
</comment>
<dbReference type="Proteomes" id="UP000256856">
    <property type="component" value="Chromosome"/>
</dbReference>
<dbReference type="InterPro" id="IPR036615">
    <property type="entry name" value="Mur_ligase_C_dom_sf"/>
</dbReference>
<evidence type="ECO:0000256" key="10">
    <source>
        <dbReference type="ARBA" id="ARBA00022984"/>
    </source>
</evidence>
<evidence type="ECO:0000256" key="12">
    <source>
        <dbReference type="ARBA" id="ARBA00023316"/>
    </source>
</evidence>
<keyword evidence="10 14" id="KW-0573">Peptidoglycan synthesis</keyword>
<dbReference type="SUPFAM" id="SSF53244">
    <property type="entry name" value="MurD-like peptide ligases, peptide-binding domain"/>
    <property type="match status" value="1"/>
</dbReference>
<keyword evidence="6 14" id="KW-0132">Cell division</keyword>
<protein>
    <recommendedName>
        <fullName evidence="3 14">UDP-N-acetylmuramate--L-alanine ligase</fullName>
        <ecNumber evidence="3 14">6.3.2.8</ecNumber>
    </recommendedName>
    <alternativeName>
        <fullName evidence="14">UDP-N-acetylmuramoyl-L-alanine synthetase</fullName>
    </alternativeName>
</protein>
<dbReference type="HAMAP" id="MF_00046">
    <property type="entry name" value="MurC"/>
    <property type="match status" value="1"/>
</dbReference>
<dbReference type="PANTHER" id="PTHR43445:SF3">
    <property type="entry name" value="UDP-N-ACETYLMURAMATE--L-ALANINE LIGASE"/>
    <property type="match status" value="1"/>
</dbReference>
<evidence type="ECO:0000256" key="7">
    <source>
        <dbReference type="ARBA" id="ARBA00022741"/>
    </source>
</evidence>
<dbReference type="SUPFAM" id="SSF53623">
    <property type="entry name" value="MurD-like peptide ligases, catalytic domain"/>
    <property type="match status" value="1"/>
</dbReference>
<dbReference type="EC" id="6.3.2.8" evidence="3 14"/>
<dbReference type="EMBL" id="CP028374">
    <property type="protein sequence ID" value="AXN02078.1"/>
    <property type="molecule type" value="Genomic_DNA"/>
</dbReference>
<dbReference type="KEGG" id="ppet:C9I82_102"/>
<organism evidence="18 19">
    <name type="scientific">Candidatus Purcelliella pentastirinorum</name>
    <dbReference type="NCBI Taxonomy" id="472834"/>
    <lineage>
        <taxon>Bacteria</taxon>
        <taxon>Pseudomonadati</taxon>
        <taxon>Pseudomonadota</taxon>
        <taxon>Gammaproteobacteria</taxon>
        <taxon>Enterobacterales</taxon>
        <taxon>Enterobacteriaceae</taxon>
        <taxon>Candidatus Purcelliella</taxon>
    </lineage>
</organism>
<comment type="pathway">
    <text evidence="2 14">Cell wall biogenesis; peptidoglycan biosynthesis.</text>
</comment>
<evidence type="ECO:0000256" key="11">
    <source>
        <dbReference type="ARBA" id="ARBA00023306"/>
    </source>
</evidence>
<sequence>MVMNFLTYFKNNFSVFNSINLPKNIYLIGIGGSGMVGLAKILLDMGFIISGSDIKINDNINYLLSLGVSVYHKHDSNNIKNVDVVIYSGAIKNDNIEVLSALKSNIPVISRAEILSELIRFSYSIAVAGTHGKTTTSALIFDIYFNNNRNPSIVNGGYIKSINSYSFLGSSNCFIFEADESDSSFLFFHPMVIIITNIEAEHLSNYDGSFKKLQNAFIKFLHNLPFYGKAILCIDDLVVRDLIPYVCRKFITYGFSNDADVHIHNYKQIGLKSSFRLLYKNKYDIKILLNMPGKHNALNATAALIIAKEDNINDKHILKVLKKYKGTKRRFEYIGKFSLSMINGRIGNFIIVDDYGHHPAEINISILTARKCWINRRIIMVFQPNRFTRTRDLYNDFINILSNVDVLFISDIYSSNELPIFGINSTKLCSDIFILGKLSPIFVKDFDFLIDKLKVILTCNDVLIIQGAGDITNVIKKLLKII</sequence>
<feature type="domain" description="Mur ligase N-terminal catalytic" evidence="15">
    <location>
        <begin position="25"/>
        <end position="123"/>
    </location>
</feature>
<gene>
    <name evidence="14" type="primary">murC</name>
    <name evidence="18" type="ORF">C9I82_102</name>
</gene>
<dbReference type="Gene3D" id="3.40.1190.10">
    <property type="entry name" value="Mur-like, catalytic domain"/>
    <property type="match status" value="1"/>
</dbReference>
<evidence type="ECO:0000259" key="16">
    <source>
        <dbReference type="Pfam" id="PF02875"/>
    </source>
</evidence>
<dbReference type="GO" id="GO:0071555">
    <property type="term" value="P:cell wall organization"/>
    <property type="evidence" value="ECO:0007669"/>
    <property type="project" value="UniProtKB-KW"/>
</dbReference>
<evidence type="ECO:0000256" key="2">
    <source>
        <dbReference type="ARBA" id="ARBA00004752"/>
    </source>
</evidence>
<dbReference type="Gene3D" id="3.90.190.20">
    <property type="entry name" value="Mur ligase, C-terminal domain"/>
    <property type="match status" value="1"/>
</dbReference>
<proteinExistence type="inferred from homology"/>
<evidence type="ECO:0000313" key="19">
    <source>
        <dbReference type="Proteomes" id="UP000256856"/>
    </source>
</evidence>
<dbReference type="InterPro" id="IPR000713">
    <property type="entry name" value="Mur_ligase_N"/>
</dbReference>
<dbReference type="AlphaFoldDB" id="A0A346DZC3"/>
<dbReference type="InterPro" id="IPR004101">
    <property type="entry name" value="Mur_ligase_C"/>
</dbReference>
<keyword evidence="12 14" id="KW-0961">Cell wall biogenesis/degradation</keyword>
<keyword evidence="8 14" id="KW-0067">ATP-binding</keyword>
<keyword evidence="19" id="KW-1185">Reference proteome</keyword>
<dbReference type="GO" id="GO:0051301">
    <property type="term" value="P:cell division"/>
    <property type="evidence" value="ECO:0007669"/>
    <property type="project" value="UniProtKB-KW"/>
</dbReference>
<dbReference type="InterPro" id="IPR005758">
    <property type="entry name" value="UDP-N-AcMur_Ala_ligase_MurC"/>
</dbReference>
<evidence type="ECO:0000256" key="14">
    <source>
        <dbReference type="HAMAP-Rule" id="MF_00046"/>
    </source>
</evidence>
<dbReference type="GO" id="GO:0005524">
    <property type="term" value="F:ATP binding"/>
    <property type="evidence" value="ECO:0007669"/>
    <property type="project" value="UniProtKB-UniRule"/>
</dbReference>
<dbReference type="Gene3D" id="3.40.50.720">
    <property type="entry name" value="NAD(P)-binding Rossmann-like Domain"/>
    <property type="match status" value="1"/>
</dbReference>
<comment type="subcellular location">
    <subcellularLocation>
        <location evidence="1 14">Cytoplasm</location>
    </subcellularLocation>
</comment>
<evidence type="ECO:0000256" key="9">
    <source>
        <dbReference type="ARBA" id="ARBA00022960"/>
    </source>
</evidence>
<dbReference type="NCBIfam" id="TIGR01082">
    <property type="entry name" value="murC"/>
    <property type="match status" value="1"/>
</dbReference>
<dbReference type="GO" id="GO:0008360">
    <property type="term" value="P:regulation of cell shape"/>
    <property type="evidence" value="ECO:0007669"/>
    <property type="project" value="UniProtKB-KW"/>
</dbReference>
<dbReference type="UniPathway" id="UPA00219"/>
<dbReference type="SUPFAM" id="SSF51984">
    <property type="entry name" value="MurCD N-terminal domain"/>
    <property type="match status" value="1"/>
</dbReference>
<dbReference type="InterPro" id="IPR050061">
    <property type="entry name" value="MurCDEF_pg_biosynth"/>
</dbReference>
<keyword evidence="5 14" id="KW-0436">Ligase</keyword>
<reference evidence="18 19" key="1">
    <citation type="submission" date="2018-03" db="EMBL/GenBank/DDBJ databases">
        <title>A parallel universe: an anciently diverged bacterial symbiosis in a Hawaiian planthopper (Hemiptera: Cixiidae) reveals rearranged nutritional responsibilities.</title>
        <authorList>
            <person name="Bennett G."/>
            <person name="Mao M."/>
        </authorList>
    </citation>
    <scope>NUCLEOTIDE SEQUENCE [LARGE SCALE GENOMIC DNA]</scope>
    <source>
        <strain evidence="18 19">OLIH</strain>
    </source>
</reference>
<evidence type="ECO:0000256" key="8">
    <source>
        <dbReference type="ARBA" id="ARBA00022840"/>
    </source>
</evidence>
<keyword evidence="7 14" id="KW-0547">Nucleotide-binding</keyword>
<evidence type="ECO:0000256" key="3">
    <source>
        <dbReference type="ARBA" id="ARBA00012211"/>
    </source>
</evidence>